<sequence length="65" mass="7408">MPLLARRFSITNFCIASSALAFQVFVLYPWHRKLDREFEGLKRENLRVVEVVQTQTQVRGGGLGG</sequence>
<dbReference type="VEuPathDB" id="FungiDB:MYCFIDRAFT_181367"/>
<evidence type="ECO:0000313" key="2">
    <source>
        <dbReference type="Proteomes" id="UP000016932"/>
    </source>
</evidence>
<dbReference type="HOGENOM" id="CLU_177926_2_0_1"/>
<dbReference type="EMBL" id="KB446555">
    <property type="protein sequence ID" value="EME88867.1"/>
    <property type="molecule type" value="Genomic_DNA"/>
</dbReference>
<gene>
    <name evidence="1" type="ORF">MYCFIDRAFT_181367</name>
</gene>
<reference evidence="1 2" key="1">
    <citation type="journal article" date="2012" name="PLoS Pathog.">
        <title>Diverse lifestyles and strategies of plant pathogenesis encoded in the genomes of eighteen Dothideomycetes fungi.</title>
        <authorList>
            <person name="Ohm R.A."/>
            <person name="Feau N."/>
            <person name="Henrissat B."/>
            <person name="Schoch C.L."/>
            <person name="Horwitz B.A."/>
            <person name="Barry K.W."/>
            <person name="Condon B.J."/>
            <person name="Copeland A.C."/>
            <person name="Dhillon B."/>
            <person name="Glaser F."/>
            <person name="Hesse C.N."/>
            <person name="Kosti I."/>
            <person name="LaButti K."/>
            <person name="Lindquist E.A."/>
            <person name="Lucas S."/>
            <person name="Salamov A.A."/>
            <person name="Bradshaw R.E."/>
            <person name="Ciuffetti L."/>
            <person name="Hamelin R.C."/>
            <person name="Kema G.H.J."/>
            <person name="Lawrence C."/>
            <person name="Scott J.A."/>
            <person name="Spatafora J.W."/>
            <person name="Turgeon B.G."/>
            <person name="de Wit P.J.G.M."/>
            <person name="Zhong S."/>
            <person name="Goodwin S.B."/>
            <person name="Grigoriev I.V."/>
        </authorList>
    </citation>
    <scope>NUCLEOTIDE SEQUENCE [LARGE SCALE GENOMIC DNA]</scope>
    <source>
        <strain evidence="1 2">CIRAD86</strain>
    </source>
</reference>
<protein>
    <submittedName>
        <fullName evidence="1">Uncharacterized protein</fullName>
    </submittedName>
</protein>
<evidence type="ECO:0000313" key="1">
    <source>
        <dbReference type="EMBL" id="EME88867.1"/>
    </source>
</evidence>
<accession>N1QC22</accession>
<dbReference type="STRING" id="383855.N1QC22"/>
<dbReference type="PANTHER" id="PTHR40135">
    <property type="entry name" value="MITOCHONDRIAL PHOSPHATE CARRIER PROTEIN"/>
    <property type="match status" value="1"/>
</dbReference>
<dbReference type="PANTHER" id="PTHR40135:SF1">
    <property type="entry name" value="MITOCHONDRIAL PHOSPHATE CARRIER PROTEIN"/>
    <property type="match status" value="1"/>
</dbReference>
<dbReference type="KEGG" id="pfj:MYCFIDRAFT_181367"/>
<keyword evidence="2" id="KW-1185">Reference proteome</keyword>
<dbReference type="OrthoDB" id="2962993at2759"/>
<organism evidence="1 2">
    <name type="scientific">Pseudocercospora fijiensis (strain CIRAD86)</name>
    <name type="common">Black leaf streak disease fungus</name>
    <name type="synonym">Mycosphaerella fijiensis</name>
    <dbReference type="NCBI Taxonomy" id="383855"/>
    <lineage>
        <taxon>Eukaryota</taxon>
        <taxon>Fungi</taxon>
        <taxon>Dikarya</taxon>
        <taxon>Ascomycota</taxon>
        <taxon>Pezizomycotina</taxon>
        <taxon>Dothideomycetes</taxon>
        <taxon>Dothideomycetidae</taxon>
        <taxon>Mycosphaerellales</taxon>
        <taxon>Mycosphaerellaceae</taxon>
        <taxon>Pseudocercospora</taxon>
    </lineage>
</organism>
<dbReference type="Proteomes" id="UP000016932">
    <property type="component" value="Unassembled WGS sequence"/>
</dbReference>
<dbReference type="eggNOG" id="ENOG502SA1K">
    <property type="taxonomic scope" value="Eukaryota"/>
</dbReference>
<dbReference type="RefSeq" id="XP_007921736.1">
    <property type="nucleotide sequence ID" value="XM_007923545.1"/>
</dbReference>
<name>N1QC22_PSEFD</name>
<proteinExistence type="predicted"/>
<dbReference type="AlphaFoldDB" id="N1QC22"/>
<dbReference type="GeneID" id="19334541"/>